<dbReference type="EMBL" id="JBBPBK010000011">
    <property type="protein sequence ID" value="KAK9275940.1"/>
    <property type="molecule type" value="Genomic_DNA"/>
</dbReference>
<feature type="region of interest" description="Disordered" evidence="1">
    <location>
        <begin position="58"/>
        <end position="81"/>
    </location>
</feature>
<name>A0AAP0RDU2_LIQFO</name>
<evidence type="ECO:0000256" key="1">
    <source>
        <dbReference type="SAM" id="MobiDB-lite"/>
    </source>
</evidence>
<accession>A0AAP0RDU2</accession>
<evidence type="ECO:0000313" key="2">
    <source>
        <dbReference type="EMBL" id="KAK9275940.1"/>
    </source>
</evidence>
<gene>
    <name evidence="2" type="ORF">L1049_023215</name>
</gene>
<dbReference type="InterPro" id="IPR008480">
    <property type="entry name" value="DUF761_pln"/>
</dbReference>
<dbReference type="AlphaFoldDB" id="A0AAP0RDU2"/>
<dbReference type="Proteomes" id="UP001415857">
    <property type="component" value="Unassembled WGS sequence"/>
</dbReference>
<protein>
    <submittedName>
        <fullName evidence="2">Uncharacterized protein</fullName>
    </submittedName>
</protein>
<evidence type="ECO:0000313" key="3">
    <source>
        <dbReference type="Proteomes" id="UP001415857"/>
    </source>
</evidence>
<organism evidence="2 3">
    <name type="scientific">Liquidambar formosana</name>
    <name type="common">Formosan gum</name>
    <dbReference type="NCBI Taxonomy" id="63359"/>
    <lineage>
        <taxon>Eukaryota</taxon>
        <taxon>Viridiplantae</taxon>
        <taxon>Streptophyta</taxon>
        <taxon>Embryophyta</taxon>
        <taxon>Tracheophyta</taxon>
        <taxon>Spermatophyta</taxon>
        <taxon>Magnoliopsida</taxon>
        <taxon>eudicotyledons</taxon>
        <taxon>Gunneridae</taxon>
        <taxon>Pentapetalae</taxon>
        <taxon>Saxifragales</taxon>
        <taxon>Altingiaceae</taxon>
        <taxon>Liquidambar</taxon>
    </lineage>
</organism>
<dbReference type="Pfam" id="PF05553">
    <property type="entry name" value="DUF761"/>
    <property type="match status" value="1"/>
</dbReference>
<sequence>MGIDNWLLLNRLKKAVKKISFLLNFNVHRWRIASMIDASPRNRRLSFNDRPGLRACCADETDSGSESGSSRGLQRTISYPSEDDVDKKADKFIANFYRQLQIERQVSLELRYSQGNSFDFMSPTSERKTSPLGAEVLLGK</sequence>
<reference evidence="2 3" key="1">
    <citation type="journal article" date="2024" name="Plant J.">
        <title>Genome sequences and population genomics reveal climatic adaptation and genomic divergence between two closely related sweetgum species.</title>
        <authorList>
            <person name="Xu W.Q."/>
            <person name="Ren C.Q."/>
            <person name="Zhang X.Y."/>
            <person name="Comes H.P."/>
            <person name="Liu X.H."/>
            <person name="Li Y.G."/>
            <person name="Kettle C.J."/>
            <person name="Jalonen R."/>
            <person name="Gaisberger H."/>
            <person name="Ma Y.Z."/>
            <person name="Qiu Y.X."/>
        </authorList>
    </citation>
    <scope>NUCLEOTIDE SEQUENCE [LARGE SCALE GENOMIC DNA]</scope>
    <source>
        <strain evidence="2">Hangzhou</strain>
    </source>
</reference>
<comment type="caution">
    <text evidence="2">The sequence shown here is derived from an EMBL/GenBank/DDBJ whole genome shotgun (WGS) entry which is preliminary data.</text>
</comment>
<keyword evidence="3" id="KW-1185">Reference proteome</keyword>
<proteinExistence type="predicted"/>